<sequence>MTGRDTPAGHFQVEIADNPRGFHGGAPCKSGRTTRVGLATQTPPGHHLWVPHGFMGGVRVDAARCGVKITGCTPGQKLRHHGESNPEEQTQLSIGCHIGLLQHLSLRAGFQVRARRLGSQSILYSI</sequence>
<dbReference type="Proteomes" id="UP000054564">
    <property type="component" value="Unassembled WGS sequence"/>
</dbReference>
<proteinExistence type="predicted"/>
<reference evidence="2" key="1">
    <citation type="submission" date="2014-03" db="EMBL/GenBank/DDBJ databases">
        <title>The Genome Sequence of Puccinia striiformis f. sp. tritici PST-78.</title>
        <authorList>
            <consortium name="The Broad Institute Genome Sequencing Platform"/>
            <person name="Cuomo C."/>
            <person name="Hulbert S."/>
            <person name="Chen X."/>
            <person name="Walker B."/>
            <person name="Young S.K."/>
            <person name="Zeng Q."/>
            <person name="Gargeya S."/>
            <person name="Fitzgerald M."/>
            <person name="Haas B."/>
            <person name="Abouelleil A."/>
            <person name="Alvarado L."/>
            <person name="Arachchi H.M."/>
            <person name="Berlin A.M."/>
            <person name="Chapman S.B."/>
            <person name="Goldberg J."/>
            <person name="Griggs A."/>
            <person name="Gujja S."/>
            <person name="Hansen M."/>
            <person name="Howarth C."/>
            <person name="Imamovic A."/>
            <person name="Larimer J."/>
            <person name="McCowan C."/>
            <person name="Montmayeur A."/>
            <person name="Murphy C."/>
            <person name="Neiman D."/>
            <person name="Pearson M."/>
            <person name="Priest M."/>
            <person name="Roberts A."/>
            <person name="Saif S."/>
            <person name="Shea T."/>
            <person name="Sisk P."/>
            <person name="Sykes S."/>
            <person name="Wortman J."/>
            <person name="Nusbaum C."/>
            <person name="Birren B."/>
        </authorList>
    </citation>
    <scope>NUCLEOTIDE SEQUENCE [LARGE SCALE GENOMIC DNA]</scope>
    <source>
        <strain evidence="2">race PST-78</strain>
    </source>
</reference>
<gene>
    <name evidence="1" type="ORF">PSTG_12133</name>
</gene>
<dbReference type="EMBL" id="AJIL01000115">
    <property type="protein sequence ID" value="KNE94486.1"/>
    <property type="molecule type" value="Genomic_DNA"/>
</dbReference>
<comment type="caution">
    <text evidence="1">The sequence shown here is derived from an EMBL/GenBank/DDBJ whole genome shotgun (WGS) entry which is preliminary data.</text>
</comment>
<keyword evidence="2" id="KW-1185">Reference proteome</keyword>
<organism evidence="1 2">
    <name type="scientific">Puccinia striiformis f. sp. tritici PST-78</name>
    <dbReference type="NCBI Taxonomy" id="1165861"/>
    <lineage>
        <taxon>Eukaryota</taxon>
        <taxon>Fungi</taxon>
        <taxon>Dikarya</taxon>
        <taxon>Basidiomycota</taxon>
        <taxon>Pucciniomycotina</taxon>
        <taxon>Pucciniomycetes</taxon>
        <taxon>Pucciniales</taxon>
        <taxon>Pucciniaceae</taxon>
        <taxon>Puccinia</taxon>
    </lineage>
</organism>
<protein>
    <submittedName>
        <fullName evidence="1">Uncharacterized protein</fullName>
    </submittedName>
</protein>
<evidence type="ECO:0000313" key="1">
    <source>
        <dbReference type="EMBL" id="KNE94486.1"/>
    </source>
</evidence>
<name>A0A0L0V5N6_9BASI</name>
<accession>A0A0L0V5N6</accession>
<dbReference type="AlphaFoldDB" id="A0A0L0V5N6"/>
<evidence type="ECO:0000313" key="2">
    <source>
        <dbReference type="Proteomes" id="UP000054564"/>
    </source>
</evidence>